<organism evidence="2">
    <name type="scientific">freshwater metagenome</name>
    <dbReference type="NCBI Taxonomy" id="449393"/>
    <lineage>
        <taxon>unclassified sequences</taxon>
        <taxon>metagenomes</taxon>
        <taxon>ecological metagenomes</taxon>
    </lineage>
</organism>
<name>A0A6J7GV45_9ZZZZ</name>
<evidence type="ECO:0000313" key="2">
    <source>
        <dbReference type="EMBL" id="CAB4912361.1"/>
    </source>
</evidence>
<evidence type="ECO:0000256" key="1">
    <source>
        <dbReference type="SAM" id="Phobius"/>
    </source>
</evidence>
<sequence>MDEISDATIAEIEGELSGDGVWIDPAFARNNDISASDEARIEEAVASSERADLKVVLVEVDIQDERFQGSFSSLTAWLQDSTGGRDTTYVGWQDYSEPALQVDAYGDQPDTTHVDSVAAHEHPDDFVDQVVRVQQLLDDGNADALWAEVPDDEKYSWTADEGVQASEVVGGLGIVVALAVVVAAIVAWRRRRRTRPSGFTLPATVLHTVRAAEDRRLRQQADAEVLALGEAIGRGEPTGSADALAAWQQALDHYAAARSILSQDAAPADVVGALVLARRGEDARSSAQGRTSSAWEPGVRCWFNPLHDGATTTVTWREEGRDERRAVDVPACRDCAADVRAGREPGDVLDFIEGDRTVHYFRLDLGAWTRTGYGSLEPDLLGALRSSGKGALRGRGTRGRRGTAG</sequence>
<keyword evidence="1" id="KW-0472">Membrane</keyword>
<keyword evidence="1" id="KW-0812">Transmembrane</keyword>
<feature type="transmembrane region" description="Helical" evidence="1">
    <location>
        <begin position="168"/>
        <end position="188"/>
    </location>
</feature>
<reference evidence="2" key="1">
    <citation type="submission" date="2020-05" db="EMBL/GenBank/DDBJ databases">
        <authorList>
            <person name="Chiriac C."/>
            <person name="Salcher M."/>
            <person name="Ghai R."/>
            <person name="Kavagutti S V."/>
        </authorList>
    </citation>
    <scope>NUCLEOTIDE SEQUENCE</scope>
</reference>
<dbReference type="EMBL" id="CAFBMW010000001">
    <property type="protein sequence ID" value="CAB4912361.1"/>
    <property type="molecule type" value="Genomic_DNA"/>
</dbReference>
<protein>
    <submittedName>
        <fullName evidence="2">Unannotated protein</fullName>
    </submittedName>
</protein>
<dbReference type="AlphaFoldDB" id="A0A6J7GV45"/>
<accession>A0A6J7GV45</accession>
<keyword evidence="1" id="KW-1133">Transmembrane helix</keyword>
<gene>
    <name evidence="2" type="ORF">UFOPK3662_00070</name>
</gene>
<proteinExistence type="predicted"/>